<dbReference type="InterPro" id="IPR036097">
    <property type="entry name" value="HisK_dim/P_sf"/>
</dbReference>
<reference evidence="8 9" key="1">
    <citation type="submission" date="2014-09" db="EMBL/GenBank/DDBJ databases">
        <title>Sporocytophaga myxococcoides PG-01 genome sequencing.</title>
        <authorList>
            <person name="Liu L."/>
            <person name="Gao P.J."/>
            <person name="Chen G.J."/>
            <person name="Wang L.S."/>
        </authorList>
    </citation>
    <scope>NUCLEOTIDE SEQUENCE [LARGE SCALE GENOMIC DNA]</scope>
    <source>
        <strain evidence="8 9">PG-01</strain>
    </source>
</reference>
<keyword evidence="3" id="KW-0597">Phosphoprotein</keyword>
<evidence type="ECO:0000256" key="2">
    <source>
        <dbReference type="ARBA" id="ARBA00012438"/>
    </source>
</evidence>
<evidence type="ECO:0000259" key="7">
    <source>
        <dbReference type="PROSITE" id="PS50109"/>
    </source>
</evidence>
<keyword evidence="5" id="KW-0418">Kinase</keyword>
<dbReference type="AlphaFoldDB" id="A0A098LIA7"/>
<dbReference type="SUPFAM" id="SSF55874">
    <property type="entry name" value="ATPase domain of HSP90 chaperone/DNA topoisomerase II/histidine kinase"/>
    <property type="match status" value="1"/>
</dbReference>
<feature type="coiled-coil region" evidence="6">
    <location>
        <begin position="284"/>
        <end position="335"/>
    </location>
</feature>
<keyword evidence="6" id="KW-0175">Coiled coil</keyword>
<dbReference type="RefSeq" id="WP_045465755.1">
    <property type="nucleotide sequence ID" value="NZ_BBLT01000007.1"/>
</dbReference>
<dbReference type="OrthoDB" id="9811889at2"/>
<dbReference type="PANTHER" id="PTHR43047:SF72">
    <property type="entry name" value="OSMOSENSING HISTIDINE PROTEIN KINASE SLN1"/>
    <property type="match status" value="1"/>
</dbReference>
<organism evidence="8 9">
    <name type="scientific">Sporocytophaga myxococcoides</name>
    <dbReference type="NCBI Taxonomy" id="153721"/>
    <lineage>
        <taxon>Bacteria</taxon>
        <taxon>Pseudomonadati</taxon>
        <taxon>Bacteroidota</taxon>
        <taxon>Cytophagia</taxon>
        <taxon>Cytophagales</taxon>
        <taxon>Cytophagaceae</taxon>
        <taxon>Sporocytophaga</taxon>
    </lineage>
</organism>
<evidence type="ECO:0000313" key="8">
    <source>
        <dbReference type="EMBL" id="GAL86212.1"/>
    </source>
</evidence>
<keyword evidence="9" id="KW-1185">Reference proteome</keyword>
<dbReference type="Gene3D" id="1.10.287.130">
    <property type="match status" value="1"/>
</dbReference>
<dbReference type="Gene3D" id="3.30.450.20">
    <property type="entry name" value="PAS domain"/>
    <property type="match status" value="1"/>
</dbReference>
<sequence>MEDLLYWKEQALDFLIQIKTVYDFQNVHAFRRNLLLRMKDLTKCDDIFFIIKEDEISERITYSNQPHLEGTFTETSFLNDPDIKNQYSYHEKVKVGKSHFLKDNTAVIHIPLDEIHIKASIVLAWNSYFQLSEGMDYFFNVCITRLKEVLKLNYMIFSLEELRIKFNAVFHSVSQALIFVDETDNNAWINSKGKEILGIYSENEILSPIVISEYMRMFRENAINESEITSIATELFKDPEKEINNWLWKFKNSVYKVSSKPIITERKKGRLWMFEDISEIYFTNQRLAENNEEFKAANDHLLEQNALILSQNEEIQFKNNRLEEINQEKNGLINIVSHDLKSPFQQIQGMAQVIEMIAPLEGDQKVFIDNIKAVSKKGLNLVKEILDISAIEQQKINKQEEIIDLQKFLEIELKICQTVAEKKNIKIHLNYESKHSELSTDPEFLRRILDNLISNAVKFSYNDKNIYVNVTSKPDKIIISIKDEGQGMTELDKQHLFEKFKKLSAKPTAGESSSGLGLSIVKLLVEQLKGSITCESEWGHGTTFVLEFNINEIE</sequence>
<dbReference type="CDD" id="cd00082">
    <property type="entry name" value="HisKA"/>
    <property type="match status" value="1"/>
</dbReference>
<dbReference type="eggNOG" id="COG2205">
    <property type="taxonomic scope" value="Bacteria"/>
</dbReference>
<evidence type="ECO:0000256" key="1">
    <source>
        <dbReference type="ARBA" id="ARBA00000085"/>
    </source>
</evidence>
<evidence type="ECO:0000256" key="3">
    <source>
        <dbReference type="ARBA" id="ARBA00022553"/>
    </source>
</evidence>
<feature type="domain" description="Histidine kinase" evidence="7">
    <location>
        <begin position="335"/>
        <end position="552"/>
    </location>
</feature>
<dbReference type="EC" id="2.7.13.3" evidence="2"/>
<dbReference type="Pfam" id="PF00512">
    <property type="entry name" value="HisKA"/>
    <property type="match status" value="1"/>
</dbReference>
<dbReference type="FunFam" id="3.30.565.10:FF:000006">
    <property type="entry name" value="Sensor histidine kinase WalK"/>
    <property type="match status" value="1"/>
</dbReference>
<protein>
    <recommendedName>
        <fullName evidence="2">histidine kinase</fullName>
        <ecNumber evidence="2">2.7.13.3</ecNumber>
    </recommendedName>
</protein>
<name>A0A098LIA7_9BACT</name>
<dbReference type="InterPro" id="IPR003661">
    <property type="entry name" value="HisK_dim/P_dom"/>
</dbReference>
<dbReference type="SMART" id="SM00388">
    <property type="entry name" value="HisKA"/>
    <property type="match status" value="1"/>
</dbReference>
<dbReference type="InterPro" id="IPR036890">
    <property type="entry name" value="HATPase_C_sf"/>
</dbReference>
<dbReference type="GO" id="GO:0005886">
    <property type="term" value="C:plasma membrane"/>
    <property type="evidence" value="ECO:0007669"/>
    <property type="project" value="TreeGrafter"/>
</dbReference>
<dbReference type="Pfam" id="PF02518">
    <property type="entry name" value="HATPase_c"/>
    <property type="match status" value="1"/>
</dbReference>
<dbReference type="SMART" id="SM00387">
    <property type="entry name" value="HATPase_c"/>
    <property type="match status" value="1"/>
</dbReference>
<evidence type="ECO:0000256" key="6">
    <source>
        <dbReference type="SAM" id="Coils"/>
    </source>
</evidence>
<dbReference type="Gene3D" id="3.30.565.10">
    <property type="entry name" value="Histidine kinase-like ATPase, C-terminal domain"/>
    <property type="match status" value="1"/>
</dbReference>
<gene>
    <name evidence="8" type="ORF">MYP_3441</name>
</gene>
<keyword evidence="4" id="KW-0808">Transferase</keyword>
<dbReference type="InterPro" id="IPR003594">
    <property type="entry name" value="HATPase_dom"/>
</dbReference>
<dbReference type="PANTHER" id="PTHR43047">
    <property type="entry name" value="TWO-COMPONENT HISTIDINE PROTEIN KINASE"/>
    <property type="match status" value="1"/>
</dbReference>
<dbReference type="InterPro" id="IPR005467">
    <property type="entry name" value="His_kinase_dom"/>
</dbReference>
<dbReference type="PRINTS" id="PR00344">
    <property type="entry name" value="BCTRLSENSOR"/>
</dbReference>
<dbReference type="PROSITE" id="PS50109">
    <property type="entry name" value="HIS_KIN"/>
    <property type="match status" value="1"/>
</dbReference>
<dbReference type="GO" id="GO:0009927">
    <property type="term" value="F:histidine phosphotransfer kinase activity"/>
    <property type="evidence" value="ECO:0007669"/>
    <property type="project" value="TreeGrafter"/>
</dbReference>
<accession>A0A098LIA7</accession>
<dbReference type="EMBL" id="BBLT01000007">
    <property type="protein sequence ID" value="GAL86212.1"/>
    <property type="molecule type" value="Genomic_DNA"/>
</dbReference>
<dbReference type="SUPFAM" id="SSF47384">
    <property type="entry name" value="Homodimeric domain of signal transducing histidine kinase"/>
    <property type="match status" value="1"/>
</dbReference>
<evidence type="ECO:0000256" key="5">
    <source>
        <dbReference type="ARBA" id="ARBA00022777"/>
    </source>
</evidence>
<evidence type="ECO:0000313" key="9">
    <source>
        <dbReference type="Proteomes" id="UP000030185"/>
    </source>
</evidence>
<comment type="caution">
    <text evidence="8">The sequence shown here is derived from an EMBL/GenBank/DDBJ whole genome shotgun (WGS) entry which is preliminary data.</text>
</comment>
<dbReference type="Proteomes" id="UP000030185">
    <property type="component" value="Unassembled WGS sequence"/>
</dbReference>
<evidence type="ECO:0000256" key="4">
    <source>
        <dbReference type="ARBA" id="ARBA00022679"/>
    </source>
</evidence>
<dbReference type="GO" id="GO:0000155">
    <property type="term" value="F:phosphorelay sensor kinase activity"/>
    <property type="evidence" value="ECO:0007669"/>
    <property type="project" value="InterPro"/>
</dbReference>
<dbReference type="STRING" id="153721.MYP_3441"/>
<proteinExistence type="predicted"/>
<dbReference type="InterPro" id="IPR004358">
    <property type="entry name" value="Sig_transdc_His_kin-like_C"/>
</dbReference>
<comment type="catalytic activity">
    <reaction evidence="1">
        <text>ATP + protein L-histidine = ADP + protein N-phospho-L-histidine.</text>
        <dbReference type="EC" id="2.7.13.3"/>
    </reaction>
</comment>